<accession>A0A161XCX9</accession>
<proteinExistence type="predicted"/>
<comment type="caution">
    <text evidence="1">The sequence shown here is derived from an EMBL/GenBank/DDBJ whole genome shotgun (WGS) entry which is preliminary data.</text>
</comment>
<name>A0A161XCX9_9CLOT</name>
<dbReference type="Proteomes" id="UP000076603">
    <property type="component" value="Unassembled WGS sequence"/>
</dbReference>
<dbReference type="AlphaFoldDB" id="A0A161XCX9"/>
<protein>
    <submittedName>
        <fullName evidence="1">Uncharacterized protein</fullName>
    </submittedName>
</protein>
<evidence type="ECO:0000313" key="2">
    <source>
        <dbReference type="Proteomes" id="UP000076603"/>
    </source>
</evidence>
<evidence type="ECO:0000313" key="1">
    <source>
        <dbReference type="EMBL" id="KZL92186.1"/>
    </source>
</evidence>
<dbReference type="PATRIC" id="fig|1121326.3.peg.1985"/>
<organism evidence="1 2">
    <name type="scientific">Clostridium magnum DSM 2767</name>
    <dbReference type="NCBI Taxonomy" id="1121326"/>
    <lineage>
        <taxon>Bacteria</taxon>
        <taxon>Bacillati</taxon>
        <taxon>Bacillota</taxon>
        <taxon>Clostridia</taxon>
        <taxon>Eubacteriales</taxon>
        <taxon>Clostridiaceae</taxon>
        <taxon>Clostridium</taxon>
    </lineage>
</organism>
<reference evidence="1 2" key="1">
    <citation type="submission" date="2016-04" db="EMBL/GenBank/DDBJ databases">
        <title>Genome sequence of Clostridium magnum DSM 2767.</title>
        <authorList>
            <person name="Poehlein A."/>
            <person name="Uhlig R."/>
            <person name="Fischer R."/>
            <person name="Bahl H."/>
            <person name="Daniel R."/>
        </authorList>
    </citation>
    <scope>NUCLEOTIDE SEQUENCE [LARGE SCALE GENOMIC DNA]</scope>
    <source>
        <strain evidence="1 2">DSM 2767</strain>
    </source>
</reference>
<gene>
    <name evidence="1" type="ORF">CLMAG_19950</name>
</gene>
<dbReference type="STRING" id="1121326.CLMAG_19950"/>
<dbReference type="RefSeq" id="WP_066621493.1">
    <property type="nucleotide sequence ID" value="NZ_FQXL01000004.1"/>
</dbReference>
<sequence length="164" mass="18981">MKKNYKMKKTISIKMFIEELGKDFSEHMKNRLLELEVRCVLTRRQENILDLKHVEHTQYNCDLNSEDGSNSEEKEYVYGQFIVIDDVLYFSDKCVENSSVMQSPIVTSIFNALDGDVMIFDEDIKGKKIDDSNIDYVIDSILSVCPEVSQSYLDIVKGMLSRGR</sequence>
<dbReference type="OrthoDB" id="1932408at2"/>
<dbReference type="EMBL" id="LWAE01000002">
    <property type="protein sequence ID" value="KZL92186.1"/>
    <property type="molecule type" value="Genomic_DNA"/>
</dbReference>
<keyword evidence="2" id="KW-1185">Reference proteome</keyword>